<dbReference type="Proteomes" id="UP000310200">
    <property type="component" value="Unassembled WGS sequence"/>
</dbReference>
<organism evidence="2 3">
    <name type="scientific">Temnothorax longispinosus</name>
    <dbReference type="NCBI Taxonomy" id="300112"/>
    <lineage>
        <taxon>Eukaryota</taxon>
        <taxon>Metazoa</taxon>
        <taxon>Ecdysozoa</taxon>
        <taxon>Arthropoda</taxon>
        <taxon>Hexapoda</taxon>
        <taxon>Insecta</taxon>
        <taxon>Pterygota</taxon>
        <taxon>Neoptera</taxon>
        <taxon>Endopterygota</taxon>
        <taxon>Hymenoptera</taxon>
        <taxon>Apocrita</taxon>
        <taxon>Aculeata</taxon>
        <taxon>Formicoidea</taxon>
        <taxon>Formicidae</taxon>
        <taxon>Myrmicinae</taxon>
        <taxon>Temnothorax</taxon>
    </lineage>
</organism>
<sequence>MLVSYNSRNCSATCHAADLTSNVYEPTVFLVPQVRTVGSGRESLLFLTRVTDAISIARSNGREGPIKDTIRFHSCELRYSRVYFMKYFFNPRTGAVSDPEEGKEASEEEATRWRRWEKGREWNADERLKTKREERWFAARREIRGMKGANEREREGKGRSVFRSVE</sequence>
<keyword evidence="3" id="KW-1185">Reference proteome</keyword>
<protein>
    <submittedName>
        <fullName evidence="2">Uncharacterized protein</fullName>
    </submittedName>
</protein>
<comment type="caution">
    <text evidence="2">The sequence shown here is derived from an EMBL/GenBank/DDBJ whole genome shotgun (WGS) entry which is preliminary data.</text>
</comment>
<reference evidence="2 3" key="1">
    <citation type="journal article" date="2019" name="Philos. Trans. R. Soc. Lond., B, Biol. Sci.">
        <title>Ant behaviour and brain gene expression of defending hosts depend on the ecological success of the intruding social parasite.</title>
        <authorList>
            <person name="Kaur R."/>
            <person name="Stoldt M."/>
            <person name="Jongepier E."/>
            <person name="Feldmeyer B."/>
            <person name="Menzel F."/>
            <person name="Bornberg-Bauer E."/>
            <person name="Foitzik S."/>
        </authorList>
    </citation>
    <scope>NUCLEOTIDE SEQUENCE [LARGE SCALE GENOMIC DNA]</scope>
    <source>
        <tissue evidence="2">Whole body</tissue>
    </source>
</reference>
<gene>
    <name evidence="2" type="ORF">DBV15_11166</name>
</gene>
<proteinExistence type="predicted"/>
<name>A0A4S2L1B8_9HYME</name>
<evidence type="ECO:0000256" key="1">
    <source>
        <dbReference type="SAM" id="MobiDB-lite"/>
    </source>
</evidence>
<dbReference type="EMBL" id="QBLH01000334">
    <property type="protein sequence ID" value="TGZ56473.1"/>
    <property type="molecule type" value="Genomic_DNA"/>
</dbReference>
<accession>A0A4S2L1B8</accession>
<evidence type="ECO:0000313" key="2">
    <source>
        <dbReference type="EMBL" id="TGZ56473.1"/>
    </source>
</evidence>
<feature type="compositionally biased region" description="Basic and acidic residues" evidence="1">
    <location>
        <begin position="147"/>
        <end position="158"/>
    </location>
</feature>
<dbReference type="AlphaFoldDB" id="A0A4S2L1B8"/>
<evidence type="ECO:0000313" key="3">
    <source>
        <dbReference type="Proteomes" id="UP000310200"/>
    </source>
</evidence>
<feature type="region of interest" description="Disordered" evidence="1">
    <location>
        <begin position="147"/>
        <end position="166"/>
    </location>
</feature>